<feature type="compositionally biased region" description="Basic and acidic residues" evidence="1">
    <location>
        <begin position="68"/>
        <end position="91"/>
    </location>
</feature>
<dbReference type="Proteomes" id="UP000237271">
    <property type="component" value="Unassembled WGS sequence"/>
</dbReference>
<organism evidence="2 3">
    <name type="scientific">Phytophthora palmivora</name>
    <dbReference type="NCBI Taxonomy" id="4796"/>
    <lineage>
        <taxon>Eukaryota</taxon>
        <taxon>Sar</taxon>
        <taxon>Stramenopiles</taxon>
        <taxon>Oomycota</taxon>
        <taxon>Peronosporomycetes</taxon>
        <taxon>Peronosporales</taxon>
        <taxon>Peronosporaceae</taxon>
        <taxon>Phytophthora</taxon>
    </lineage>
</organism>
<name>A0A2P4Y6Y4_9STRA</name>
<protein>
    <submittedName>
        <fullName evidence="2">Uncharacterized protein</fullName>
    </submittedName>
</protein>
<dbReference type="EMBL" id="NCKW01005081">
    <property type="protein sequence ID" value="POM73574.1"/>
    <property type="molecule type" value="Genomic_DNA"/>
</dbReference>
<evidence type="ECO:0000256" key="1">
    <source>
        <dbReference type="SAM" id="MobiDB-lite"/>
    </source>
</evidence>
<sequence>MLHEWKKSYDCSGITFRSLLQALHNFERLEQSERQRNKEDGANIIATKHHNKRGVNAKVYECYSRGNSGERKSQHKNKSESNKRYEVRKTRTRNDSECFTHKRRHKDEMVIGRALLSTLGIIVNFRDGTVEWNENTLTVSTGVKRKNMNEINDTSVKPTKLIGDASITDDTYKEVAKGRTCFETLYNGHLDRTKLPDYIFLISDSATPIHPPPYSIIRSEEEAARKELQCLIKLDAIEQIFDGEWAPPAFS</sequence>
<comment type="caution">
    <text evidence="2">The sequence shown here is derived from an EMBL/GenBank/DDBJ whole genome shotgun (WGS) entry which is preliminary data.</text>
</comment>
<gene>
    <name evidence="2" type="ORF">PHPALM_9564</name>
</gene>
<reference evidence="2 3" key="1">
    <citation type="journal article" date="2017" name="Genome Biol. Evol.">
        <title>Phytophthora megakarya and P. palmivora, closely related causal agents of cacao black pod rot, underwent increases in genome sizes and gene numbers by different mechanisms.</title>
        <authorList>
            <person name="Ali S.S."/>
            <person name="Shao J."/>
            <person name="Lary D.J."/>
            <person name="Kronmiller B."/>
            <person name="Shen D."/>
            <person name="Strem M.D."/>
            <person name="Amoako-Attah I."/>
            <person name="Akrofi A.Y."/>
            <person name="Begoude B.A."/>
            <person name="Ten Hoopen G.M."/>
            <person name="Coulibaly K."/>
            <person name="Kebe B.I."/>
            <person name="Melnick R.L."/>
            <person name="Guiltinan M.J."/>
            <person name="Tyler B.M."/>
            <person name="Meinhardt L.W."/>
            <person name="Bailey B.A."/>
        </authorList>
    </citation>
    <scope>NUCLEOTIDE SEQUENCE [LARGE SCALE GENOMIC DNA]</scope>
    <source>
        <strain evidence="3">sbr112.9</strain>
    </source>
</reference>
<evidence type="ECO:0000313" key="3">
    <source>
        <dbReference type="Proteomes" id="UP000237271"/>
    </source>
</evidence>
<dbReference type="AlphaFoldDB" id="A0A2P4Y6Y4"/>
<evidence type="ECO:0000313" key="2">
    <source>
        <dbReference type="EMBL" id="POM73574.1"/>
    </source>
</evidence>
<accession>A0A2P4Y6Y4</accession>
<proteinExistence type="predicted"/>
<feature type="region of interest" description="Disordered" evidence="1">
    <location>
        <begin position="65"/>
        <end position="91"/>
    </location>
</feature>
<keyword evidence="3" id="KW-1185">Reference proteome</keyword>